<keyword evidence="9" id="KW-1185">Reference proteome</keyword>
<evidence type="ECO:0000256" key="5">
    <source>
        <dbReference type="ARBA" id="ARBA00022777"/>
    </source>
</evidence>
<dbReference type="InterPro" id="IPR011043">
    <property type="entry name" value="Gal_Oxase/kelch_b-propeller"/>
</dbReference>
<dbReference type="InterPro" id="IPR008145">
    <property type="entry name" value="GK/Ca_channel_bsu"/>
</dbReference>
<name>A0ABP0XIL0_9BRYO</name>
<sequence length="379" mass="40928">MPKVLGTPPSPRFAHSAVLLEGGRILIYGGRATTAKGDIWFLEVNTPFVRIQSKLLNMDVVAWSKGVTGNAPQPVVICGPSGVGKGTLIGKLMKDFPDKFGFSVSHTTRSPREKEQDGVHYHFTTRHIMEKEIMERKFLESADVHGNLYGTSWAAVDAVTDSGKTCILDIDVQGAQSVKKSSLDAVFVFIKPPYPEEEQLEKRLRGRGTESEEQIQKRLRNAKAELERAKDATLFDHILVNAKLDEAYESLKVCCHVYVSCNYDAAANEFVQEARSGHSASLIGSKVLICGGITASASSIALGDIAILDLSNISGGAPGTTRGLNWVLTNSKSNGIGNYCTQHPPGSLSQNHKLVSPSSSERLVAGDLSSTRAANGFTR</sequence>
<evidence type="ECO:0000313" key="8">
    <source>
        <dbReference type="EMBL" id="CAK9278961.1"/>
    </source>
</evidence>
<dbReference type="Gene3D" id="3.30.63.10">
    <property type="entry name" value="Guanylate Kinase phosphate binding domain"/>
    <property type="match status" value="1"/>
</dbReference>
<gene>
    <name evidence="8" type="ORF">CSSPJE1EN1_LOCUS24439</name>
</gene>
<dbReference type="InterPro" id="IPR017665">
    <property type="entry name" value="Guanylate_kinase"/>
</dbReference>
<dbReference type="SUPFAM" id="SSF50965">
    <property type="entry name" value="Galactose oxidase, central domain"/>
    <property type="match status" value="2"/>
</dbReference>
<evidence type="ECO:0000313" key="9">
    <source>
        <dbReference type="Proteomes" id="UP001497444"/>
    </source>
</evidence>
<organism evidence="8 9">
    <name type="scientific">Sphagnum jensenii</name>
    <dbReference type="NCBI Taxonomy" id="128206"/>
    <lineage>
        <taxon>Eukaryota</taxon>
        <taxon>Viridiplantae</taxon>
        <taxon>Streptophyta</taxon>
        <taxon>Embryophyta</taxon>
        <taxon>Bryophyta</taxon>
        <taxon>Sphagnophytina</taxon>
        <taxon>Sphagnopsida</taxon>
        <taxon>Sphagnales</taxon>
        <taxon>Sphagnaceae</taxon>
        <taxon>Sphagnum</taxon>
    </lineage>
</organism>
<evidence type="ECO:0000256" key="3">
    <source>
        <dbReference type="ARBA" id="ARBA00022679"/>
    </source>
</evidence>
<accession>A0ABP0XIL0</accession>
<dbReference type="Pfam" id="PF00625">
    <property type="entry name" value="Guanylate_kin"/>
    <property type="match status" value="1"/>
</dbReference>
<dbReference type="SMART" id="SM00072">
    <property type="entry name" value="GuKc"/>
    <property type="match status" value="1"/>
</dbReference>
<evidence type="ECO:0000256" key="1">
    <source>
        <dbReference type="ARBA" id="ARBA00005790"/>
    </source>
</evidence>
<dbReference type="Gene3D" id="3.40.50.300">
    <property type="entry name" value="P-loop containing nucleotide triphosphate hydrolases"/>
    <property type="match status" value="1"/>
</dbReference>
<keyword evidence="6" id="KW-0067">ATP-binding</keyword>
<dbReference type="NCBIfam" id="TIGR03263">
    <property type="entry name" value="guanyl_kin"/>
    <property type="match status" value="1"/>
</dbReference>
<dbReference type="PANTHER" id="PTHR23117">
    <property type="entry name" value="GUANYLATE KINASE-RELATED"/>
    <property type="match status" value="1"/>
</dbReference>
<evidence type="ECO:0000256" key="4">
    <source>
        <dbReference type="ARBA" id="ARBA00022741"/>
    </source>
</evidence>
<evidence type="ECO:0000259" key="7">
    <source>
        <dbReference type="PROSITE" id="PS50052"/>
    </source>
</evidence>
<reference evidence="8" key="1">
    <citation type="submission" date="2024-02" db="EMBL/GenBank/DDBJ databases">
        <authorList>
            <consortium name="ELIXIR-Norway"/>
            <consortium name="Elixir Norway"/>
        </authorList>
    </citation>
    <scope>NUCLEOTIDE SEQUENCE</scope>
</reference>
<proteinExistence type="inferred from homology"/>
<dbReference type="PROSITE" id="PS50052">
    <property type="entry name" value="GUANYLATE_KINASE_2"/>
    <property type="match status" value="1"/>
</dbReference>
<dbReference type="EMBL" id="OZ020104">
    <property type="protein sequence ID" value="CAK9278961.1"/>
    <property type="molecule type" value="Genomic_DNA"/>
</dbReference>
<dbReference type="SUPFAM" id="SSF52540">
    <property type="entry name" value="P-loop containing nucleoside triphosphate hydrolases"/>
    <property type="match status" value="1"/>
</dbReference>
<comment type="similarity">
    <text evidence="1">Belongs to the guanylate kinase family.</text>
</comment>
<evidence type="ECO:0000256" key="2">
    <source>
        <dbReference type="ARBA" id="ARBA00012961"/>
    </source>
</evidence>
<dbReference type="PANTHER" id="PTHR23117:SF13">
    <property type="entry name" value="GUANYLATE KINASE"/>
    <property type="match status" value="1"/>
</dbReference>
<dbReference type="InterPro" id="IPR008144">
    <property type="entry name" value="Guanylate_kin-like_dom"/>
</dbReference>
<dbReference type="PROSITE" id="PS00856">
    <property type="entry name" value="GUANYLATE_KINASE_1"/>
    <property type="match status" value="1"/>
</dbReference>
<keyword evidence="5" id="KW-0418">Kinase</keyword>
<dbReference type="InterPro" id="IPR027417">
    <property type="entry name" value="P-loop_NTPase"/>
</dbReference>
<dbReference type="InterPro" id="IPR020590">
    <property type="entry name" value="Guanylate_kinase_CS"/>
</dbReference>
<dbReference type="Proteomes" id="UP001497444">
    <property type="component" value="Chromosome 9"/>
</dbReference>
<evidence type="ECO:0000256" key="6">
    <source>
        <dbReference type="ARBA" id="ARBA00022840"/>
    </source>
</evidence>
<dbReference type="EC" id="2.7.4.8" evidence="2"/>
<feature type="domain" description="Guanylate kinase-like" evidence="7">
    <location>
        <begin position="72"/>
        <end position="256"/>
    </location>
</feature>
<dbReference type="CDD" id="cd00071">
    <property type="entry name" value="GMPK"/>
    <property type="match status" value="1"/>
</dbReference>
<keyword evidence="4" id="KW-0547">Nucleotide-binding</keyword>
<keyword evidence="3" id="KW-0808">Transferase</keyword>
<protein>
    <recommendedName>
        <fullName evidence="2">guanylate kinase</fullName>
        <ecNumber evidence="2">2.7.4.8</ecNumber>
    </recommendedName>
</protein>